<feature type="non-terminal residue" evidence="12">
    <location>
        <position position="1444"/>
    </location>
</feature>
<dbReference type="Pfam" id="PF13385">
    <property type="entry name" value="Laminin_G_3"/>
    <property type="match status" value="1"/>
</dbReference>
<evidence type="ECO:0000256" key="10">
    <source>
        <dbReference type="SAM" id="Phobius"/>
    </source>
</evidence>
<dbReference type="PRINTS" id="PR00248">
    <property type="entry name" value="GPCRMGR"/>
</dbReference>
<dbReference type="Gene3D" id="3.40.50.2300">
    <property type="match status" value="2"/>
</dbReference>
<dbReference type="Gene3D" id="1.10.510.10">
    <property type="entry name" value="Transferase(Phosphotransferase) domain 1"/>
    <property type="match status" value="1"/>
</dbReference>
<protein>
    <recommendedName>
        <fullName evidence="11">Protein kinase domain-containing protein</fullName>
    </recommendedName>
</protein>
<dbReference type="InterPro" id="IPR051681">
    <property type="entry name" value="Ser/Thr_Kinases-Pseudokinases"/>
</dbReference>
<dbReference type="InterPro" id="IPR000337">
    <property type="entry name" value="GPCR_3"/>
</dbReference>
<evidence type="ECO:0000256" key="2">
    <source>
        <dbReference type="ARBA" id="ARBA00022692"/>
    </source>
</evidence>
<keyword evidence="2 10" id="KW-0812">Transmembrane</keyword>
<feature type="domain" description="Protein kinase" evidence="11">
    <location>
        <begin position="1136"/>
        <end position="1425"/>
    </location>
</feature>
<dbReference type="InterPro" id="IPR008271">
    <property type="entry name" value="Ser/Thr_kinase_AS"/>
</dbReference>
<keyword evidence="4 9" id="KW-0067">ATP-binding</keyword>
<dbReference type="Gene3D" id="2.60.120.200">
    <property type="match status" value="1"/>
</dbReference>
<evidence type="ECO:0000256" key="7">
    <source>
        <dbReference type="ARBA" id="ARBA00023170"/>
    </source>
</evidence>
<keyword evidence="3 9" id="KW-0547">Nucleotide-binding</keyword>
<dbReference type="InterPro" id="IPR028082">
    <property type="entry name" value="Peripla_BP_I"/>
</dbReference>
<dbReference type="InterPro" id="IPR000719">
    <property type="entry name" value="Prot_kinase_dom"/>
</dbReference>
<dbReference type="InterPro" id="IPR017441">
    <property type="entry name" value="Protein_kinase_ATP_BS"/>
</dbReference>
<reference evidence="12 13" key="1">
    <citation type="journal article" date="2023" name="Commun. Biol.">
        <title>Genome analysis of Parmales, the sister group of diatoms, reveals the evolutionary specialization of diatoms from phago-mixotrophs to photoautotrophs.</title>
        <authorList>
            <person name="Ban H."/>
            <person name="Sato S."/>
            <person name="Yoshikawa S."/>
            <person name="Yamada K."/>
            <person name="Nakamura Y."/>
            <person name="Ichinomiya M."/>
            <person name="Sato N."/>
            <person name="Blanc-Mathieu R."/>
            <person name="Endo H."/>
            <person name="Kuwata A."/>
            <person name="Ogata H."/>
        </authorList>
    </citation>
    <scope>NUCLEOTIDE SEQUENCE [LARGE SCALE GENOMIC DNA]</scope>
</reference>
<keyword evidence="8" id="KW-0325">Glycoprotein</keyword>
<sequence length="1444" mass="157314">MMSLRQNAETGKLDCSTMLAEWDVVHELEWTAGEMLDTWHHFTITTDNNTTSTAKESIVKLYLDGELVSTKTSSHPPVDFATSDGICFGTQCDMATGGHAKFYKEHFHGEFDEIAFYKRALTAEEVAASYDKPRELEEDLVYYYDFEDSFDSDFATNLGSAGSAFDLVFGRNHLETRGDLRVIYRPNANSVVEDTFSFKGTNSLGLESEVAVVRLTGVDIDDKPEAVESAATLVDKNQAVTVPISLTDPETESAFVRIVIDELPSGGTLYYSGEETSQPVEVFDPSHAATLISQYASSVLEISTYYPSDGDDWQPSRILGEMDALEVYADSKDAIAFRLINGADLRCGESITTGLDPDSTSSNFESFDPLLGTTRQAHPSDCWDGLGTLAAGHGYTDFITVRYSEKVYIDSIELGENRGVGSVVSIEAWDYGTKSWFVMWSGPPDLEAYNYFKTNGLYRKFNPDLCQPPFKTDVVKIKMDAKTVDDWNELDYARMEGFKGTPPGLVDPSTLFFVPPPNMNCVSTFTYSLSDCGGDRSRTFGPHVYTIRPPGLDGDDACNPRGQHELNIGLLTPLYTADFDFLPSGAQYLEAMLMAIDEINDKSDGQHDDILPYTKIKVEWRDSAVDVGGAVRGVMDLLTSSFDGIGADVIVGAYDSEATAASQQVVRTLGVPQLSFASTSTQFEKDPDQYPTLFRLAPPSDQQASAIVSAMVELGFTEVCVLNQPTDAYSVDYALAFATIAASFDIDVLADVQPVQDYPTPEEAEAAVAALEEQNCRVVFVSAQAAAMEVIMEAAKKLGHAGPGSGYAWFFGTEGAAALSDTRMEGSFVLQPRPLSGTTYDSFIERLQARGNTMGSCEVGGSGGDGALTETCGCSTQADDSGQLIFQRDHDGDGMTPMRCAGFDYATHLADDFDPRVFAAYDAIIAVASGAHQVYELGGDAFTPQVMSEMIRSASLVGVTGSIGFDVQTGGRDEGVGFVLANNDGRGGGGLRVGRWQLGEDGFAYDDGVSESDIVWATASGGKVKVYEPPAKGIGLIVIVSLGSVLFVAFALVFTVRYYRREVKAGQDEIKEQSSKLVRLEHDLAMVQQYQDHEKNMIKDQIATFRKDHKKAQDKKASGGESGMDWERLLISASDLVSQEVIGKGSFGTVFKGSYRGQVVAVKTLKEIDEDALMKFKDEVLLLGGLRHANIVALIGAVWEVELMALVMEYCANGMSSSMLVAQGAKYTWQSPLLKWCINIAQAVKFLHAAEYYDLRTDTQVKGIVHRDLKPDNCLVDDTVSVKIADFGESRAVEEGTMTQVGTPLYIAPEIVIGDRYGASCDVFSFALTIAAFSLKGKSLEEQLHSWYYDAVLDLEENKTGTRPSKPTNVSISKVSYVIISRQWRPTVKNLTDVGCPKVMAGLLDLCWSHDPGDRPTFSEITDYLITTVTTEITGKEDPTAGAI</sequence>
<dbReference type="Pfam" id="PF00069">
    <property type="entry name" value="Pkinase"/>
    <property type="match status" value="1"/>
</dbReference>
<dbReference type="Gene3D" id="3.30.200.20">
    <property type="entry name" value="Phosphorylase Kinase, domain 1"/>
    <property type="match status" value="1"/>
</dbReference>
<evidence type="ECO:0000256" key="4">
    <source>
        <dbReference type="ARBA" id="ARBA00022840"/>
    </source>
</evidence>
<dbReference type="PANTHER" id="PTHR44329">
    <property type="entry name" value="SERINE/THREONINE-PROTEIN KINASE TNNI3K-RELATED"/>
    <property type="match status" value="1"/>
</dbReference>
<dbReference type="SUPFAM" id="SSF53822">
    <property type="entry name" value="Periplasmic binding protein-like I"/>
    <property type="match status" value="1"/>
</dbReference>
<dbReference type="PROSITE" id="PS00108">
    <property type="entry name" value="PROTEIN_KINASE_ST"/>
    <property type="match status" value="1"/>
</dbReference>
<comment type="subcellular location">
    <subcellularLocation>
        <location evidence="1">Membrane</location>
        <topology evidence="1">Multi-pass membrane protein</topology>
    </subcellularLocation>
</comment>
<dbReference type="InterPro" id="IPR013320">
    <property type="entry name" value="ConA-like_dom_sf"/>
</dbReference>
<keyword evidence="5 10" id="KW-1133">Transmembrane helix</keyword>
<evidence type="ECO:0000256" key="8">
    <source>
        <dbReference type="ARBA" id="ARBA00023180"/>
    </source>
</evidence>
<gene>
    <name evidence="12" type="ORF">TeGR_g5595</name>
</gene>
<evidence type="ECO:0000256" key="1">
    <source>
        <dbReference type="ARBA" id="ARBA00004141"/>
    </source>
</evidence>
<comment type="caution">
    <text evidence="12">The sequence shown here is derived from an EMBL/GenBank/DDBJ whole genome shotgun (WGS) entry which is preliminary data.</text>
</comment>
<dbReference type="PROSITE" id="PS00107">
    <property type="entry name" value="PROTEIN_KINASE_ATP"/>
    <property type="match status" value="1"/>
</dbReference>
<name>A0ABQ6MVL7_9STRA</name>
<dbReference type="Proteomes" id="UP001165060">
    <property type="component" value="Unassembled WGS sequence"/>
</dbReference>
<feature type="transmembrane region" description="Helical" evidence="10">
    <location>
        <begin position="1033"/>
        <end position="1054"/>
    </location>
</feature>
<dbReference type="Pfam" id="PF01094">
    <property type="entry name" value="ANF_receptor"/>
    <property type="match status" value="1"/>
</dbReference>
<dbReference type="InterPro" id="IPR011009">
    <property type="entry name" value="Kinase-like_dom_sf"/>
</dbReference>
<evidence type="ECO:0000256" key="9">
    <source>
        <dbReference type="PROSITE-ProRule" id="PRU10141"/>
    </source>
</evidence>
<evidence type="ECO:0000256" key="5">
    <source>
        <dbReference type="ARBA" id="ARBA00022989"/>
    </source>
</evidence>
<keyword evidence="13" id="KW-1185">Reference proteome</keyword>
<proteinExistence type="predicted"/>
<organism evidence="12 13">
    <name type="scientific">Tetraparma gracilis</name>
    <dbReference type="NCBI Taxonomy" id="2962635"/>
    <lineage>
        <taxon>Eukaryota</taxon>
        <taxon>Sar</taxon>
        <taxon>Stramenopiles</taxon>
        <taxon>Ochrophyta</taxon>
        <taxon>Bolidophyceae</taxon>
        <taxon>Parmales</taxon>
        <taxon>Triparmaceae</taxon>
        <taxon>Tetraparma</taxon>
    </lineage>
</organism>
<evidence type="ECO:0000313" key="12">
    <source>
        <dbReference type="EMBL" id="GMI34424.1"/>
    </source>
</evidence>
<evidence type="ECO:0000313" key="13">
    <source>
        <dbReference type="Proteomes" id="UP001165060"/>
    </source>
</evidence>
<keyword evidence="7" id="KW-0675">Receptor</keyword>
<dbReference type="InterPro" id="IPR001828">
    <property type="entry name" value="ANF_lig-bd_rcpt"/>
</dbReference>
<dbReference type="PROSITE" id="PS50011">
    <property type="entry name" value="PROTEIN_KINASE_DOM"/>
    <property type="match status" value="1"/>
</dbReference>
<evidence type="ECO:0000259" key="11">
    <source>
        <dbReference type="PROSITE" id="PS50011"/>
    </source>
</evidence>
<evidence type="ECO:0000256" key="6">
    <source>
        <dbReference type="ARBA" id="ARBA00023136"/>
    </source>
</evidence>
<dbReference type="SUPFAM" id="SSF49899">
    <property type="entry name" value="Concanavalin A-like lectins/glucanases"/>
    <property type="match status" value="1"/>
</dbReference>
<feature type="binding site" evidence="9">
    <location>
        <position position="1163"/>
    </location>
    <ligand>
        <name>ATP</name>
        <dbReference type="ChEBI" id="CHEBI:30616"/>
    </ligand>
</feature>
<accession>A0ABQ6MVL7</accession>
<keyword evidence="6 10" id="KW-0472">Membrane</keyword>
<dbReference type="SMART" id="SM00220">
    <property type="entry name" value="S_TKc"/>
    <property type="match status" value="1"/>
</dbReference>
<evidence type="ECO:0000256" key="3">
    <source>
        <dbReference type="ARBA" id="ARBA00022741"/>
    </source>
</evidence>
<dbReference type="SUPFAM" id="SSF56112">
    <property type="entry name" value="Protein kinase-like (PK-like)"/>
    <property type="match status" value="1"/>
</dbReference>
<dbReference type="EMBL" id="BRYB01001824">
    <property type="protein sequence ID" value="GMI34424.1"/>
    <property type="molecule type" value="Genomic_DNA"/>
</dbReference>